<dbReference type="Pfam" id="PF00722">
    <property type="entry name" value="Glyco_hydro_16"/>
    <property type="match status" value="1"/>
</dbReference>
<accession>A0A0B2QQ07</accession>
<evidence type="ECO:0000256" key="2">
    <source>
        <dbReference type="ARBA" id="ARBA00023295"/>
    </source>
</evidence>
<dbReference type="InterPro" id="IPR013320">
    <property type="entry name" value="ConA-like_dom_sf"/>
</dbReference>
<organism evidence="5">
    <name type="scientific">Glycine soja</name>
    <name type="common">Wild soybean</name>
    <dbReference type="NCBI Taxonomy" id="3848"/>
    <lineage>
        <taxon>Eukaryota</taxon>
        <taxon>Viridiplantae</taxon>
        <taxon>Streptophyta</taxon>
        <taxon>Embryophyta</taxon>
        <taxon>Tracheophyta</taxon>
        <taxon>Spermatophyta</taxon>
        <taxon>Magnoliopsida</taxon>
        <taxon>eudicotyledons</taxon>
        <taxon>Gunneridae</taxon>
        <taxon>Pentapetalae</taxon>
        <taxon>rosids</taxon>
        <taxon>fabids</taxon>
        <taxon>Fabales</taxon>
        <taxon>Fabaceae</taxon>
        <taxon>Papilionoideae</taxon>
        <taxon>50 kb inversion clade</taxon>
        <taxon>NPAAA clade</taxon>
        <taxon>indigoferoid/millettioid clade</taxon>
        <taxon>Phaseoleae</taxon>
        <taxon>Glycine</taxon>
        <taxon>Glycine subgen. Soja</taxon>
    </lineage>
</organism>
<dbReference type="GO" id="GO:0004553">
    <property type="term" value="F:hydrolase activity, hydrolyzing O-glycosyl compounds"/>
    <property type="evidence" value="ECO:0007669"/>
    <property type="project" value="InterPro"/>
</dbReference>
<name>A0A0B2QQ07_GLYSO</name>
<keyword evidence="3" id="KW-0812">Transmembrane</keyword>
<gene>
    <name evidence="5" type="ORF">glysoja_040728</name>
</gene>
<dbReference type="GO" id="GO:0005975">
    <property type="term" value="P:carbohydrate metabolic process"/>
    <property type="evidence" value="ECO:0007669"/>
    <property type="project" value="InterPro"/>
</dbReference>
<evidence type="ECO:0000256" key="1">
    <source>
        <dbReference type="ARBA" id="ARBA00022801"/>
    </source>
</evidence>
<feature type="transmembrane region" description="Helical" evidence="3">
    <location>
        <begin position="12"/>
        <end position="33"/>
    </location>
</feature>
<keyword evidence="5" id="KW-0328">Glycosyltransferase</keyword>
<dbReference type="Gene3D" id="2.60.120.200">
    <property type="match status" value="1"/>
</dbReference>
<proteinExistence type="predicted"/>
<protein>
    <submittedName>
        <fullName evidence="5">Brassinosteroid-regulated protein BRU1</fullName>
        <ecNumber evidence="5">2.4.1.207</ecNumber>
    </submittedName>
</protein>
<dbReference type="AlphaFoldDB" id="A0A0B2QQ07"/>
<dbReference type="PANTHER" id="PTHR31062">
    <property type="entry name" value="XYLOGLUCAN ENDOTRANSGLUCOSYLASE/HYDROLASE PROTEIN 8-RELATED"/>
    <property type="match status" value="1"/>
</dbReference>
<keyword evidence="5" id="KW-0808">Transferase</keyword>
<dbReference type="EMBL" id="KN656172">
    <property type="protein sequence ID" value="KHN23626.1"/>
    <property type="molecule type" value="Genomic_DNA"/>
</dbReference>
<evidence type="ECO:0000313" key="5">
    <source>
        <dbReference type="EMBL" id="KHN23626.1"/>
    </source>
</evidence>
<evidence type="ECO:0000256" key="3">
    <source>
        <dbReference type="SAM" id="Phobius"/>
    </source>
</evidence>
<dbReference type="InterPro" id="IPR000757">
    <property type="entry name" value="Beta-glucanase-like"/>
</dbReference>
<dbReference type="InterPro" id="IPR044791">
    <property type="entry name" value="Beta-glucanase/XTH"/>
</dbReference>
<reference evidence="5" key="1">
    <citation type="submission" date="2014-07" db="EMBL/GenBank/DDBJ databases">
        <title>Identification of a novel salt tolerance gene in wild soybean by whole-genome sequencing.</title>
        <authorList>
            <person name="Lam H.-M."/>
            <person name="Qi X."/>
            <person name="Li M.-W."/>
            <person name="Liu X."/>
            <person name="Xie M."/>
            <person name="Ni M."/>
            <person name="Xu X."/>
        </authorList>
    </citation>
    <scope>NUCLEOTIDE SEQUENCE [LARGE SCALE GENOMIC DNA]</scope>
    <source>
        <tissue evidence="5">Root</tissue>
    </source>
</reference>
<keyword evidence="2" id="KW-0326">Glycosidase</keyword>
<sequence>MAPSSAHNNGFYVLMLVGIVVSTMVATCAASFYQDFDLTWGGDRAKIFNGGQLLSLSLAKVSAFGFKSKKEYLFGRIDMQLKLIAGNSDGIVTAYYEGLEDTHSVNAYRFGVFRNNFNYSS</sequence>
<dbReference type="GO" id="GO:0016762">
    <property type="term" value="F:xyloglucan:xyloglucosyl transferase activity"/>
    <property type="evidence" value="ECO:0007669"/>
    <property type="project" value="UniProtKB-EC"/>
</dbReference>
<dbReference type="EC" id="2.4.1.207" evidence="5"/>
<feature type="domain" description="GH16" evidence="4">
    <location>
        <begin position="33"/>
        <end position="97"/>
    </location>
</feature>
<keyword evidence="1" id="KW-0378">Hydrolase</keyword>
<evidence type="ECO:0000259" key="4">
    <source>
        <dbReference type="Pfam" id="PF00722"/>
    </source>
</evidence>
<dbReference type="Proteomes" id="UP000053555">
    <property type="component" value="Unassembled WGS sequence"/>
</dbReference>
<keyword evidence="3" id="KW-0472">Membrane</keyword>
<dbReference type="SUPFAM" id="SSF49899">
    <property type="entry name" value="Concanavalin A-like lectins/glucanases"/>
    <property type="match status" value="1"/>
</dbReference>
<keyword evidence="3" id="KW-1133">Transmembrane helix</keyword>